<organism evidence="1 2">
    <name type="scientific">Paenibacillus polysaccharolyticus</name>
    <dbReference type="NCBI Taxonomy" id="582692"/>
    <lineage>
        <taxon>Bacteria</taxon>
        <taxon>Bacillati</taxon>
        <taxon>Bacillota</taxon>
        <taxon>Bacilli</taxon>
        <taxon>Bacillales</taxon>
        <taxon>Paenibacillaceae</taxon>
        <taxon>Paenibacillus</taxon>
    </lineage>
</organism>
<dbReference type="STRING" id="582692.SAMN05720606_10517"/>
<name>A0A1G5FYG8_9BACL</name>
<keyword evidence="2" id="KW-1185">Reference proteome</keyword>
<evidence type="ECO:0000313" key="1">
    <source>
        <dbReference type="EMBL" id="SCY44382.1"/>
    </source>
</evidence>
<dbReference type="AlphaFoldDB" id="A0A1G5FYG8"/>
<evidence type="ECO:0000313" key="2">
    <source>
        <dbReference type="Proteomes" id="UP000198538"/>
    </source>
</evidence>
<dbReference type="Proteomes" id="UP000198538">
    <property type="component" value="Unassembled WGS sequence"/>
</dbReference>
<gene>
    <name evidence="1" type="ORF">SAMN05720606_10517</name>
</gene>
<proteinExistence type="predicted"/>
<dbReference type="EMBL" id="FMVM01000005">
    <property type="protein sequence ID" value="SCY44382.1"/>
    <property type="molecule type" value="Genomic_DNA"/>
</dbReference>
<sequence length="104" mass="11765">MCIMSESPSTPTTRVVYQANQPMLQSVQNVRNMLHHTVRQHIGKKVQVQNIDGQVWEGVIISADRGILYLQVTPMHGYPEPRALFGPTILPLVLYELLVITLLM</sequence>
<reference evidence="2" key="1">
    <citation type="submission" date="2016-10" db="EMBL/GenBank/DDBJ databases">
        <authorList>
            <person name="Varghese N."/>
            <person name="Submissions S."/>
        </authorList>
    </citation>
    <scope>NUCLEOTIDE SEQUENCE [LARGE SCALE GENOMIC DNA]</scope>
    <source>
        <strain evidence="2">BL9</strain>
    </source>
</reference>
<protein>
    <submittedName>
        <fullName evidence="1">Uncharacterized protein</fullName>
    </submittedName>
</protein>
<accession>A0A1G5FYG8</accession>